<evidence type="ECO:0000259" key="1">
    <source>
        <dbReference type="Pfam" id="PF24524"/>
    </source>
</evidence>
<proteinExistence type="predicted"/>
<dbReference type="Gene3D" id="3.40.630.90">
    <property type="match status" value="1"/>
</dbReference>
<evidence type="ECO:0000313" key="2">
    <source>
        <dbReference type="EMBL" id="GMT23374.1"/>
    </source>
</evidence>
<name>A0AAV5VUZ5_9BILA</name>
<dbReference type="InterPro" id="IPR056017">
    <property type="entry name" value="DUF7596"/>
</dbReference>
<accession>A0AAV5VUZ5</accession>
<gene>
    <name evidence="2" type="ORF">PFISCL1PPCAC_14671</name>
</gene>
<dbReference type="Proteomes" id="UP001432322">
    <property type="component" value="Unassembled WGS sequence"/>
</dbReference>
<dbReference type="EMBL" id="BTSY01000004">
    <property type="protein sequence ID" value="GMT23374.1"/>
    <property type="molecule type" value="Genomic_DNA"/>
</dbReference>
<reference evidence="2" key="1">
    <citation type="submission" date="2023-10" db="EMBL/GenBank/DDBJ databases">
        <title>Genome assembly of Pristionchus species.</title>
        <authorList>
            <person name="Yoshida K."/>
            <person name="Sommer R.J."/>
        </authorList>
    </citation>
    <scope>NUCLEOTIDE SEQUENCE</scope>
    <source>
        <strain evidence="2">RS5133</strain>
    </source>
</reference>
<dbReference type="Pfam" id="PF24524">
    <property type="entry name" value="DUF7596"/>
    <property type="match status" value="1"/>
</dbReference>
<sequence>MLVSSSSAFPLDKAGFAKSATVTDQKGSIVARDFIVKLSNTYAYAVLGEQSPAIKNKAIRVEREDEESSNLKLVSIENEREDRRLLPVYVQFHYHPKERFADSHTLDLLAERVLGAQNLDLKKNVTIDLFEIPAHTRDESGFVVADKMQFVFESFNVPNLRNQLSPSKEAAIARFSSADIEELADYDKGVSGFDRIGYLEEMASQTSCFIARQSGVIVGVIFGRDGRVFSLFGDSRPIVDSLLDAFLSTVTSTTVSLFSPAGHFKGSLTSRNVFRRHSRVVPSAIDWSRIFSHNVGMSIV</sequence>
<protein>
    <recommendedName>
        <fullName evidence="1">DUF7596 domain-containing protein</fullName>
    </recommendedName>
</protein>
<feature type="domain" description="DUF7596" evidence="1">
    <location>
        <begin position="5"/>
        <end position="144"/>
    </location>
</feature>
<keyword evidence="3" id="KW-1185">Reference proteome</keyword>
<comment type="caution">
    <text evidence="2">The sequence shown here is derived from an EMBL/GenBank/DDBJ whole genome shotgun (WGS) entry which is preliminary data.</text>
</comment>
<organism evidence="2 3">
    <name type="scientific">Pristionchus fissidentatus</name>
    <dbReference type="NCBI Taxonomy" id="1538716"/>
    <lineage>
        <taxon>Eukaryota</taxon>
        <taxon>Metazoa</taxon>
        <taxon>Ecdysozoa</taxon>
        <taxon>Nematoda</taxon>
        <taxon>Chromadorea</taxon>
        <taxon>Rhabditida</taxon>
        <taxon>Rhabditina</taxon>
        <taxon>Diplogasteromorpha</taxon>
        <taxon>Diplogasteroidea</taxon>
        <taxon>Neodiplogasteridae</taxon>
        <taxon>Pristionchus</taxon>
    </lineage>
</organism>
<evidence type="ECO:0000313" key="3">
    <source>
        <dbReference type="Proteomes" id="UP001432322"/>
    </source>
</evidence>
<dbReference type="AlphaFoldDB" id="A0AAV5VUZ5"/>